<dbReference type="RefSeq" id="WP_344914293.1">
    <property type="nucleotide sequence ID" value="NZ_BAAAYO010000013.1"/>
</dbReference>
<name>A0ABV5W145_9BACL</name>
<comment type="caution">
    <text evidence="1">The sequence shown here is derived from an EMBL/GenBank/DDBJ whole genome shotgun (WGS) entry which is preliminary data.</text>
</comment>
<protein>
    <submittedName>
        <fullName evidence="1">YbjN domain-containing protein</fullName>
    </submittedName>
</protein>
<accession>A0ABV5W145</accession>
<dbReference type="InterPro" id="IPR019660">
    <property type="entry name" value="Put_sensory_transdc_reg_YbjN"/>
</dbReference>
<evidence type="ECO:0000313" key="1">
    <source>
        <dbReference type="EMBL" id="MFB9754132.1"/>
    </source>
</evidence>
<dbReference type="Pfam" id="PF10722">
    <property type="entry name" value="YbjN"/>
    <property type="match status" value="1"/>
</dbReference>
<keyword evidence="2" id="KW-1185">Reference proteome</keyword>
<proteinExistence type="predicted"/>
<dbReference type="Proteomes" id="UP001589619">
    <property type="component" value="Unassembled WGS sequence"/>
</dbReference>
<gene>
    <name evidence="1" type="ORF">ACFFNY_21400</name>
</gene>
<dbReference type="EMBL" id="JBHMAG010000014">
    <property type="protein sequence ID" value="MFB9754132.1"/>
    <property type="molecule type" value="Genomic_DNA"/>
</dbReference>
<organism evidence="1 2">
    <name type="scientific">Paenibacillus hodogayensis</name>
    <dbReference type="NCBI Taxonomy" id="279208"/>
    <lineage>
        <taxon>Bacteria</taxon>
        <taxon>Bacillati</taxon>
        <taxon>Bacillota</taxon>
        <taxon>Bacilli</taxon>
        <taxon>Bacillales</taxon>
        <taxon>Paenibacillaceae</taxon>
        <taxon>Paenibacillus</taxon>
    </lineage>
</organism>
<reference evidence="1 2" key="1">
    <citation type="submission" date="2024-09" db="EMBL/GenBank/DDBJ databases">
        <authorList>
            <person name="Sun Q."/>
            <person name="Mori K."/>
        </authorList>
    </citation>
    <scope>NUCLEOTIDE SEQUENCE [LARGE SCALE GENOMIC DNA]</scope>
    <source>
        <strain evidence="1 2">JCM 12520</strain>
    </source>
</reference>
<evidence type="ECO:0000313" key="2">
    <source>
        <dbReference type="Proteomes" id="UP001589619"/>
    </source>
</evidence>
<sequence length="316" mass="35586">MADQEAVGSSAQSRLELDHSLAFNTLKGDSLMAVIKRMTLTAPGENALCTLSLEVEWSVYRQMIAEEWMGLLSIARSGETDTLFEENQPIELKVVLRHSLLKTALRKGTEVEQVLQALLEDAAQSGILGQSESWLVTEVKQRVRLPEELDGGGTLKKGYRTLWAEAAAVRVASDEASPGLNQVAERYLDRMDLRYERVDDTILRLSYTGEQGAWIVLVRIDEERQICVVYSVYPDAVPEERRADTAVFLIEENYDLAVGSFELDTTDGELRYRTSIDVEHDRLSMELFGQLFSTNVVVMDHYFNAIKDGIRQGFPE</sequence>